<dbReference type="PANTHER" id="PTHR30348">
    <property type="entry name" value="UNCHARACTERIZED PROTEIN YECE"/>
    <property type="match status" value="1"/>
</dbReference>
<evidence type="ECO:0000313" key="1">
    <source>
        <dbReference type="EMBL" id="MFD2162616.1"/>
    </source>
</evidence>
<reference evidence="2" key="1">
    <citation type="journal article" date="2019" name="Int. J. Syst. Evol. Microbiol.">
        <title>The Global Catalogue of Microorganisms (GCM) 10K type strain sequencing project: providing services to taxonomists for standard genome sequencing and annotation.</title>
        <authorList>
            <consortium name="The Broad Institute Genomics Platform"/>
            <consortium name="The Broad Institute Genome Sequencing Center for Infectious Disease"/>
            <person name="Wu L."/>
            <person name="Ma J."/>
        </authorList>
    </citation>
    <scope>NUCLEOTIDE SEQUENCE [LARGE SCALE GENOMIC DNA]</scope>
    <source>
        <strain evidence="2">KCTC 42217</strain>
    </source>
</reference>
<dbReference type="InterPro" id="IPR036520">
    <property type="entry name" value="UPF0759_sf"/>
</dbReference>
<dbReference type="Gene3D" id="3.20.20.410">
    <property type="entry name" value="Protein of unknown function UPF0759"/>
    <property type="match status" value="1"/>
</dbReference>
<organism evidence="1 2">
    <name type="scientific">Paradesertivirga mongoliensis</name>
    <dbReference type="NCBI Taxonomy" id="2100740"/>
    <lineage>
        <taxon>Bacteria</taxon>
        <taxon>Pseudomonadati</taxon>
        <taxon>Bacteroidota</taxon>
        <taxon>Sphingobacteriia</taxon>
        <taxon>Sphingobacteriales</taxon>
        <taxon>Sphingobacteriaceae</taxon>
        <taxon>Paradesertivirga</taxon>
    </lineage>
</organism>
<comment type="caution">
    <text evidence="1">The sequence shown here is derived from an EMBL/GenBank/DDBJ whole genome shotgun (WGS) entry which is preliminary data.</text>
</comment>
<dbReference type="SUPFAM" id="SSF117396">
    <property type="entry name" value="TM1631-like"/>
    <property type="match status" value="1"/>
</dbReference>
<accession>A0ABW4ZM54</accession>
<dbReference type="Proteomes" id="UP001597387">
    <property type="component" value="Unassembled WGS sequence"/>
</dbReference>
<keyword evidence="2" id="KW-1185">Reference proteome</keyword>
<sequence>MHLSRNQTIYTGASGLVLPVPNKLSYPPEFQDKSRLEYYASLFNSIEINSSFYKLPIAKTLKKWADTVPEYFKFTFKLWKQITHNQGLVYDPGEIVLFMNRISAVGTRKGCLLVQFPPSLSIASSTQLARLLTDLNEHNEAGWKIAVEFRNRSWYEEGIYELLHQYHATMVIHDIPASATPQHKEIPDVIYLRFHGPNGGYRGSYPDDYLYEYAQYIKEWQEEGKSVFAYFNNTMGSAVQNLITMNKFIEMT</sequence>
<gene>
    <name evidence="1" type="ORF">ACFSJU_09460</name>
</gene>
<dbReference type="Pfam" id="PF01904">
    <property type="entry name" value="DUF72"/>
    <property type="match status" value="1"/>
</dbReference>
<dbReference type="RefSeq" id="WP_255903256.1">
    <property type="nucleotide sequence ID" value="NZ_JAFMZO010000003.1"/>
</dbReference>
<evidence type="ECO:0000313" key="2">
    <source>
        <dbReference type="Proteomes" id="UP001597387"/>
    </source>
</evidence>
<proteinExistence type="predicted"/>
<dbReference type="EMBL" id="JBHUHZ010000001">
    <property type="protein sequence ID" value="MFD2162616.1"/>
    <property type="molecule type" value="Genomic_DNA"/>
</dbReference>
<dbReference type="InterPro" id="IPR002763">
    <property type="entry name" value="DUF72"/>
</dbReference>
<protein>
    <submittedName>
        <fullName evidence="1">DUF72 domain-containing protein</fullName>
    </submittedName>
</protein>
<dbReference type="PANTHER" id="PTHR30348:SF4">
    <property type="entry name" value="DUF72 DOMAIN-CONTAINING PROTEIN"/>
    <property type="match status" value="1"/>
</dbReference>
<name>A0ABW4ZM54_9SPHI</name>